<proteinExistence type="predicted"/>
<name>A0ABR2KJ50_9EUKA</name>
<feature type="compositionally biased region" description="Polar residues" evidence="4">
    <location>
        <begin position="526"/>
        <end position="539"/>
    </location>
</feature>
<evidence type="ECO:0000256" key="4">
    <source>
        <dbReference type="SAM" id="MobiDB-lite"/>
    </source>
</evidence>
<accession>A0ABR2KJ50</accession>
<dbReference type="Pfam" id="PF03133">
    <property type="entry name" value="TTL"/>
    <property type="match status" value="1"/>
</dbReference>
<feature type="compositionally biased region" description="Polar residues" evidence="4">
    <location>
        <begin position="503"/>
        <end position="518"/>
    </location>
</feature>
<evidence type="ECO:0000256" key="3">
    <source>
        <dbReference type="ARBA" id="ARBA00022840"/>
    </source>
</evidence>
<feature type="region of interest" description="Disordered" evidence="4">
    <location>
        <begin position="439"/>
        <end position="541"/>
    </location>
</feature>
<evidence type="ECO:0000256" key="1">
    <source>
        <dbReference type="ARBA" id="ARBA00022598"/>
    </source>
</evidence>
<gene>
    <name evidence="5" type="ORF">M9Y10_034774</name>
</gene>
<dbReference type="Gene3D" id="3.30.470.20">
    <property type="entry name" value="ATP-grasp fold, B domain"/>
    <property type="match status" value="1"/>
</dbReference>
<keyword evidence="2" id="KW-0547">Nucleotide-binding</keyword>
<dbReference type="PANTHER" id="PTHR12241">
    <property type="entry name" value="TUBULIN POLYGLUTAMYLASE"/>
    <property type="match status" value="1"/>
</dbReference>
<dbReference type="Proteomes" id="UP001470230">
    <property type="component" value="Unassembled WGS sequence"/>
</dbReference>
<feature type="compositionally biased region" description="Low complexity" evidence="4">
    <location>
        <begin position="443"/>
        <end position="457"/>
    </location>
</feature>
<keyword evidence="6" id="KW-1185">Reference proteome</keyword>
<dbReference type="SUPFAM" id="SSF56059">
    <property type="entry name" value="Glutathione synthetase ATP-binding domain-like"/>
    <property type="match status" value="1"/>
</dbReference>
<dbReference type="PROSITE" id="PS51221">
    <property type="entry name" value="TTL"/>
    <property type="match status" value="1"/>
</dbReference>
<feature type="compositionally biased region" description="Basic and acidic residues" evidence="4">
    <location>
        <begin position="476"/>
        <end position="487"/>
    </location>
</feature>
<dbReference type="InterPro" id="IPR004344">
    <property type="entry name" value="TTL/TTLL_fam"/>
</dbReference>
<dbReference type="EMBL" id="JAPFFF010000005">
    <property type="protein sequence ID" value="KAK8890015.1"/>
    <property type="molecule type" value="Genomic_DNA"/>
</dbReference>
<evidence type="ECO:0000313" key="6">
    <source>
        <dbReference type="Proteomes" id="UP001470230"/>
    </source>
</evidence>
<dbReference type="PANTHER" id="PTHR12241:SF147">
    <property type="entry name" value="TUBULIN POLYGLUTAMYLASE TTLL7"/>
    <property type="match status" value="1"/>
</dbReference>
<evidence type="ECO:0000256" key="2">
    <source>
        <dbReference type="ARBA" id="ARBA00022741"/>
    </source>
</evidence>
<sequence length="691" mass="78404">MSALAKKPKTKKVKKTILYANVSHTKYPTVKNCLMNLGYKFTDSDTKNMLFWGDNEGTLEFVKHLETWQFYNHFPGMWKIAHKVELVRNYDRLQKFIPEYYNFHPNSFVIPSQLSDLKSFMSTIQKRNERTFIIKPDKGSQGKGIFLIQDFEDLHLYFESAVAQQYISPFLVDGFKFDLRIYVLVTSVDPLRLYIHEEGMARFCTEPYSPPTHSNLDNCYSHLTNFSLNKKNENFTDRSKRPKSEVFEQIRKSGADIQQIQNEIDDIIRFTLISNQPNLAANYRTAINASDGKSRLFEILGFDILIDSNCHPWLIELNSMPSLSTGSEFDLKLKTSVIDGALRILDLKPSFKRTCVARTRKAITQRISGVGDSLPSLFNPDKETQISMTTNWRQIYPIDDEAIMKKCEIALEKTREAPIGGVNETAASRMRREANVALVNKNSQSSLSLQSIQSTQSEKSSPKLIKPTNSNISKLQKNEDTRSDRSPSVKPRLPVKAPRKILSVNNTTSVKSPPSSQQQEKDNKKSSNVKSTSILNQRRFSLDASKQKNDVNISHSLLNKDSVVDIEVKSPMSAVRTPRGVSLANEARKSRMIAMNAQNQLKNGNCIMNLHPFVPSTINEVQEKERVLALRRREAESMKVNMLQKINSMLISLNSMSPSNNNAKKTANNTKKKVAALPCKVANIVITKSNC</sequence>
<reference evidence="5 6" key="1">
    <citation type="submission" date="2024-04" db="EMBL/GenBank/DDBJ databases">
        <title>Tritrichomonas musculus Genome.</title>
        <authorList>
            <person name="Alves-Ferreira E."/>
            <person name="Grigg M."/>
            <person name="Lorenzi H."/>
            <person name="Galac M."/>
        </authorList>
    </citation>
    <scope>NUCLEOTIDE SEQUENCE [LARGE SCALE GENOMIC DNA]</scope>
    <source>
        <strain evidence="5 6">EAF2021</strain>
    </source>
</reference>
<evidence type="ECO:0000313" key="5">
    <source>
        <dbReference type="EMBL" id="KAK8890015.1"/>
    </source>
</evidence>
<protein>
    <submittedName>
        <fullName evidence="5">Positive regulation of cilium movement</fullName>
    </submittedName>
</protein>
<comment type="caution">
    <text evidence="5">The sequence shown here is derived from an EMBL/GenBank/DDBJ whole genome shotgun (WGS) entry which is preliminary data.</text>
</comment>
<keyword evidence="1" id="KW-0436">Ligase</keyword>
<organism evidence="5 6">
    <name type="scientific">Tritrichomonas musculus</name>
    <dbReference type="NCBI Taxonomy" id="1915356"/>
    <lineage>
        <taxon>Eukaryota</taxon>
        <taxon>Metamonada</taxon>
        <taxon>Parabasalia</taxon>
        <taxon>Tritrichomonadida</taxon>
        <taxon>Tritrichomonadidae</taxon>
        <taxon>Tritrichomonas</taxon>
    </lineage>
</organism>
<keyword evidence="3" id="KW-0067">ATP-binding</keyword>